<dbReference type="AlphaFoldDB" id="A0A078AQT5"/>
<dbReference type="InParanoid" id="A0A078AQT5"/>
<dbReference type="PANTHER" id="PTHR23292">
    <property type="entry name" value="LIPOPOLYSACCHARIDE-INDUCED TUMOR NECROSIS FACTOR-ALPHA FACTOR"/>
    <property type="match status" value="1"/>
</dbReference>
<protein>
    <recommendedName>
        <fullName evidence="7">LITAF domain-containing protein</fullName>
    </recommendedName>
</protein>
<evidence type="ECO:0000256" key="1">
    <source>
        <dbReference type="ARBA" id="ARBA00004170"/>
    </source>
</evidence>
<reference evidence="8 9" key="1">
    <citation type="submission" date="2014-06" db="EMBL/GenBank/DDBJ databases">
        <authorList>
            <person name="Swart Estienne"/>
        </authorList>
    </citation>
    <scope>NUCLEOTIDE SEQUENCE [LARGE SCALE GENOMIC DNA]</scope>
    <source>
        <strain evidence="8 9">130c</strain>
    </source>
</reference>
<accession>A0A078AQT5</accession>
<dbReference type="GO" id="GO:0016020">
    <property type="term" value="C:membrane"/>
    <property type="evidence" value="ECO:0007669"/>
    <property type="project" value="UniProtKB-SubCell"/>
</dbReference>
<feature type="compositionally biased region" description="Basic residues" evidence="6">
    <location>
        <begin position="119"/>
        <end position="136"/>
    </location>
</feature>
<dbReference type="Proteomes" id="UP000039865">
    <property type="component" value="Unassembled WGS sequence"/>
</dbReference>
<dbReference type="OMA" id="CCIGICA"/>
<evidence type="ECO:0000256" key="6">
    <source>
        <dbReference type="SAM" id="MobiDB-lite"/>
    </source>
</evidence>
<feature type="compositionally biased region" description="Polar residues" evidence="6">
    <location>
        <begin position="1"/>
        <end position="20"/>
    </location>
</feature>
<dbReference type="PROSITE" id="PS51837">
    <property type="entry name" value="LITAF"/>
    <property type="match status" value="1"/>
</dbReference>
<evidence type="ECO:0000313" key="9">
    <source>
        <dbReference type="Proteomes" id="UP000039865"/>
    </source>
</evidence>
<dbReference type="SMART" id="SM00714">
    <property type="entry name" value="LITAF"/>
    <property type="match status" value="1"/>
</dbReference>
<evidence type="ECO:0000256" key="5">
    <source>
        <dbReference type="ARBA" id="ARBA00023136"/>
    </source>
</evidence>
<sequence>MESQNNQGYNYQPLNQNYAPQGNPAGYQPVPNPYANGQPQTNMYSQPPGGFSQPPGGYQHPPPQGYPMGQPQGYVPPPQPTMYNTQPVGYNSQAIPNATTTKVTYVQQTQITSDANHHSHDHHHHHSHNRQRGQSHRFNRNYDERIVITHLHLPMQIRCYNCGHEGLTRAELVDGTCVTCTCILCCCLGLWLCAPCVYCMDGLKDIQHYCSNCHTLVAVKRAC</sequence>
<evidence type="ECO:0000256" key="4">
    <source>
        <dbReference type="ARBA" id="ARBA00022833"/>
    </source>
</evidence>
<name>A0A078AQT5_STYLE</name>
<proteinExistence type="inferred from homology"/>
<feature type="region of interest" description="Disordered" evidence="6">
    <location>
        <begin position="114"/>
        <end position="136"/>
    </location>
</feature>
<dbReference type="PANTHER" id="PTHR23292:SF6">
    <property type="entry name" value="FI16602P1-RELATED"/>
    <property type="match status" value="1"/>
</dbReference>
<keyword evidence="3" id="KW-0479">Metal-binding</keyword>
<evidence type="ECO:0000256" key="2">
    <source>
        <dbReference type="ARBA" id="ARBA00005975"/>
    </source>
</evidence>
<feature type="region of interest" description="Disordered" evidence="6">
    <location>
        <begin position="1"/>
        <end position="90"/>
    </location>
</feature>
<keyword evidence="9" id="KW-1185">Reference proteome</keyword>
<evidence type="ECO:0000313" key="8">
    <source>
        <dbReference type="EMBL" id="CDW84579.1"/>
    </source>
</evidence>
<keyword evidence="4" id="KW-0862">Zinc</keyword>
<comment type="subcellular location">
    <subcellularLocation>
        <location evidence="1">Membrane</location>
        <topology evidence="1">Peripheral membrane protein</topology>
    </subcellularLocation>
</comment>
<comment type="similarity">
    <text evidence="2">Belongs to the CDIP1/LITAF family.</text>
</comment>
<keyword evidence="5" id="KW-0472">Membrane</keyword>
<dbReference type="EMBL" id="CCKQ01012946">
    <property type="protein sequence ID" value="CDW84579.1"/>
    <property type="molecule type" value="Genomic_DNA"/>
</dbReference>
<feature type="domain" description="LITAF" evidence="7">
    <location>
        <begin position="139"/>
        <end position="222"/>
    </location>
</feature>
<feature type="compositionally biased region" description="Low complexity" evidence="6">
    <location>
        <begin position="45"/>
        <end position="59"/>
    </location>
</feature>
<dbReference type="Pfam" id="PF10601">
    <property type="entry name" value="zf-LITAF-like"/>
    <property type="match status" value="1"/>
</dbReference>
<dbReference type="InterPro" id="IPR037519">
    <property type="entry name" value="LITAF_fam"/>
</dbReference>
<dbReference type="InterPro" id="IPR006629">
    <property type="entry name" value="LITAF"/>
</dbReference>
<evidence type="ECO:0000259" key="7">
    <source>
        <dbReference type="PROSITE" id="PS51837"/>
    </source>
</evidence>
<dbReference type="OrthoDB" id="4713066at2759"/>
<feature type="compositionally biased region" description="Polar residues" evidence="6">
    <location>
        <begin position="35"/>
        <end position="44"/>
    </location>
</feature>
<evidence type="ECO:0000256" key="3">
    <source>
        <dbReference type="ARBA" id="ARBA00022723"/>
    </source>
</evidence>
<organism evidence="8 9">
    <name type="scientific">Stylonychia lemnae</name>
    <name type="common">Ciliate</name>
    <dbReference type="NCBI Taxonomy" id="5949"/>
    <lineage>
        <taxon>Eukaryota</taxon>
        <taxon>Sar</taxon>
        <taxon>Alveolata</taxon>
        <taxon>Ciliophora</taxon>
        <taxon>Intramacronucleata</taxon>
        <taxon>Spirotrichea</taxon>
        <taxon>Stichotrichia</taxon>
        <taxon>Sporadotrichida</taxon>
        <taxon>Oxytrichidae</taxon>
        <taxon>Stylonychinae</taxon>
        <taxon>Stylonychia</taxon>
    </lineage>
</organism>
<gene>
    <name evidence="8" type="primary">Contig2543.g2729</name>
    <name evidence="8" type="ORF">STYLEM_13644</name>
</gene>
<feature type="compositionally biased region" description="Polar residues" evidence="6">
    <location>
        <begin position="81"/>
        <end position="90"/>
    </location>
</feature>
<dbReference type="GO" id="GO:0008270">
    <property type="term" value="F:zinc ion binding"/>
    <property type="evidence" value="ECO:0007669"/>
    <property type="project" value="TreeGrafter"/>
</dbReference>